<evidence type="ECO:0000256" key="3">
    <source>
        <dbReference type="ARBA" id="ARBA00022989"/>
    </source>
</evidence>
<name>A0A0G0FN86_9BACT</name>
<dbReference type="AlphaFoldDB" id="A0A0G0FN86"/>
<keyword evidence="2 5" id="KW-0812">Transmembrane</keyword>
<evidence type="ECO:0000256" key="5">
    <source>
        <dbReference type="SAM" id="Phobius"/>
    </source>
</evidence>
<dbReference type="GO" id="GO:0016020">
    <property type="term" value="C:membrane"/>
    <property type="evidence" value="ECO:0007669"/>
    <property type="project" value="UniProtKB-SubCell"/>
</dbReference>
<accession>A0A0G0FN86</accession>
<feature type="domain" description="Yip1" evidence="6">
    <location>
        <begin position="20"/>
        <end position="185"/>
    </location>
</feature>
<dbReference type="Pfam" id="PF04893">
    <property type="entry name" value="Yip1"/>
    <property type="match status" value="1"/>
</dbReference>
<evidence type="ECO:0000259" key="6">
    <source>
        <dbReference type="Pfam" id="PF04893"/>
    </source>
</evidence>
<comment type="caution">
    <text evidence="7">The sequence shown here is derived from an EMBL/GenBank/DDBJ whole genome shotgun (WGS) entry which is preliminary data.</text>
</comment>
<evidence type="ECO:0000256" key="1">
    <source>
        <dbReference type="ARBA" id="ARBA00004141"/>
    </source>
</evidence>
<feature type="transmembrane region" description="Helical" evidence="5">
    <location>
        <begin position="166"/>
        <end position="186"/>
    </location>
</feature>
<sequence length="192" mass="21680">MGGKVYFSFKTYLIFIILSFFHPNKFSKKAAKLSKNKRSFSANKLGILYFFINIQFGLLLFGLIKVYASKNSDIFSPSLVFFPTMSEIIFITPLIGFGFISFIIFLHLIAKFVGGVGSLKSTLLSSAWMSAPLIFIWVPYIQAAAIILQIYLLIEGFGLIHHYPKKIAFANILMPLSGIYFILFALNSFNKI</sequence>
<feature type="transmembrane region" description="Helical" evidence="5">
    <location>
        <begin position="131"/>
        <end position="154"/>
    </location>
</feature>
<comment type="subcellular location">
    <subcellularLocation>
        <location evidence="1">Membrane</location>
        <topology evidence="1">Multi-pass membrane protein</topology>
    </subcellularLocation>
</comment>
<evidence type="ECO:0000256" key="4">
    <source>
        <dbReference type="ARBA" id="ARBA00023136"/>
    </source>
</evidence>
<feature type="transmembrane region" description="Helical" evidence="5">
    <location>
        <begin position="88"/>
        <end position="110"/>
    </location>
</feature>
<dbReference type="EMBL" id="LBSJ01000021">
    <property type="protein sequence ID" value="KKQ15175.1"/>
    <property type="molecule type" value="Genomic_DNA"/>
</dbReference>
<feature type="transmembrane region" description="Helical" evidence="5">
    <location>
        <begin position="6"/>
        <end position="24"/>
    </location>
</feature>
<evidence type="ECO:0000256" key="2">
    <source>
        <dbReference type="ARBA" id="ARBA00022692"/>
    </source>
</evidence>
<organism evidence="7 8">
    <name type="scientific">Candidatus Daviesbacteria bacterium GW2011_GWA1_36_8</name>
    <dbReference type="NCBI Taxonomy" id="1618417"/>
    <lineage>
        <taxon>Bacteria</taxon>
        <taxon>Candidatus Daviesiibacteriota</taxon>
    </lineage>
</organism>
<protein>
    <recommendedName>
        <fullName evidence="6">Yip1 domain-containing protein</fullName>
    </recommendedName>
</protein>
<evidence type="ECO:0000313" key="7">
    <source>
        <dbReference type="EMBL" id="KKQ15175.1"/>
    </source>
</evidence>
<evidence type="ECO:0000313" key="8">
    <source>
        <dbReference type="Proteomes" id="UP000034448"/>
    </source>
</evidence>
<keyword evidence="3 5" id="KW-1133">Transmembrane helix</keyword>
<proteinExistence type="predicted"/>
<keyword evidence="4 5" id="KW-0472">Membrane</keyword>
<reference evidence="7 8" key="1">
    <citation type="journal article" date="2015" name="Nature">
        <title>rRNA introns, odd ribosomes, and small enigmatic genomes across a large radiation of phyla.</title>
        <authorList>
            <person name="Brown C.T."/>
            <person name="Hug L.A."/>
            <person name="Thomas B.C."/>
            <person name="Sharon I."/>
            <person name="Castelle C.J."/>
            <person name="Singh A."/>
            <person name="Wilkins M.J."/>
            <person name="Williams K.H."/>
            <person name="Banfield J.F."/>
        </authorList>
    </citation>
    <scope>NUCLEOTIDE SEQUENCE [LARGE SCALE GENOMIC DNA]</scope>
</reference>
<feature type="transmembrane region" description="Helical" evidence="5">
    <location>
        <begin position="45"/>
        <end position="68"/>
    </location>
</feature>
<gene>
    <name evidence="7" type="ORF">US28_C0021G0006</name>
</gene>
<dbReference type="InterPro" id="IPR006977">
    <property type="entry name" value="Yip1_dom"/>
</dbReference>
<dbReference type="Proteomes" id="UP000034448">
    <property type="component" value="Unassembled WGS sequence"/>
</dbReference>